<keyword evidence="4" id="KW-0808">Transferase</keyword>
<feature type="transmembrane region" description="Helical" evidence="2">
    <location>
        <begin position="694"/>
        <end position="713"/>
    </location>
</feature>
<feature type="transmembrane region" description="Helical" evidence="2">
    <location>
        <begin position="1085"/>
        <end position="1105"/>
    </location>
</feature>
<evidence type="ECO:0000256" key="2">
    <source>
        <dbReference type="SAM" id="Phobius"/>
    </source>
</evidence>
<organism evidence="4 5">
    <name type="scientific">Prauserella shujinwangii</name>
    <dbReference type="NCBI Taxonomy" id="1453103"/>
    <lineage>
        <taxon>Bacteria</taxon>
        <taxon>Bacillati</taxon>
        <taxon>Actinomycetota</taxon>
        <taxon>Actinomycetes</taxon>
        <taxon>Pseudonocardiales</taxon>
        <taxon>Pseudonocardiaceae</taxon>
        <taxon>Prauserella</taxon>
    </lineage>
</organism>
<dbReference type="GO" id="GO:0016740">
    <property type="term" value="F:transferase activity"/>
    <property type="evidence" value="ECO:0007669"/>
    <property type="project" value="UniProtKB-KW"/>
</dbReference>
<evidence type="ECO:0000313" key="5">
    <source>
        <dbReference type="Proteomes" id="UP000238362"/>
    </source>
</evidence>
<feature type="transmembrane region" description="Helical" evidence="2">
    <location>
        <begin position="597"/>
        <end position="614"/>
    </location>
</feature>
<feature type="transmembrane region" description="Helical" evidence="2">
    <location>
        <begin position="478"/>
        <end position="501"/>
    </location>
</feature>
<evidence type="ECO:0000313" key="4">
    <source>
        <dbReference type="EMBL" id="PRX49038.1"/>
    </source>
</evidence>
<reference evidence="4 5" key="1">
    <citation type="submission" date="2018-03" db="EMBL/GenBank/DDBJ databases">
        <title>Genomic Encyclopedia of Type Strains, Phase III (KMG-III): the genomes of soil and plant-associated and newly described type strains.</title>
        <authorList>
            <person name="Whitman W."/>
        </authorList>
    </citation>
    <scope>NUCLEOTIDE SEQUENCE [LARGE SCALE GENOMIC DNA]</scope>
    <source>
        <strain evidence="4 5">CGMCC 4.7125</strain>
    </source>
</reference>
<keyword evidence="2" id="KW-1133">Transmembrane helix</keyword>
<dbReference type="EMBL" id="PVNH01000003">
    <property type="protein sequence ID" value="PRX49038.1"/>
    <property type="molecule type" value="Genomic_DNA"/>
</dbReference>
<dbReference type="InterPro" id="IPR029044">
    <property type="entry name" value="Nucleotide-diphossugar_trans"/>
</dbReference>
<dbReference type="SUPFAM" id="SSF53448">
    <property type="entry name" value="Nucleotide-diphospho-sugar transferases"/>
    <property type="match status" value="1"/>
</dbReference>
<dbReference type="InterPro" id="IPR050834">
    <property type="entry name" value="Glycosyltransf_2"/>
</dbReference>
<feature type="transmembrane region" description="Helical" evidence="2">
    <location>
        <begin position="745"/>
        <end position="763"/>
    </location>
</feature>
<dbReference type="Pfam" id="PF00535">
    <property type="entry name" value="Glycos_transf_2"/>
    <property type="match status" value="1"/>
</dbReference>
<keyword evidence="2" id="KW-0812">Transmembrane</keyword>
<dbReference type="AlphaFoldDB" id="A0A2T0LY43"/>
<dbReference type="Proteomes" id="UP000238362">
    <property type="component" value="Unassembled WGS sequence"/>
</dbReference>
<dbReference type="InterPro" id="IPR001173">
    <property type="entry name" value="Glyco_trans_2-like"/>
</dbReference>
<feature type="transmembrane region" description="Helical" evidence="2">
    <location>
        <begin position="620"/>
        <end position="638"/>
    </location>
</feature>
<feature type="transmembrane region" description="Helical" evidence="2">
    <location>
        <begin position="837"/>
        <end position="857"/>
    </location>
</feature>
<dbReference type="PANTHER" id="PTHR43685">
    <property type="entry name" value="GLYCOSYLTRANSFERASE"/>
    <property type="match status" value="1"/>
</dbReference>
<keyword evidence="2" id="KW-0472">Membrane</keyword>
<accession>A0A2T0LY43</accession>
<feature type="transmembrane region" description="Helical" evidence="2">
    <location>
        <begin position="770"/>
        <end position="789"/>
    </location>
</feature>
<feature type="transmembrane region" description="Helical" evidence="2">
    <location>
        <begin position="564"/>
        <end position="585"/>
    </location>
</feature>
<proteinExistence type="predicted"/>
<evidence type="ECO:0000259" key="3">
    <source>
        <dbReference type="Pfam" id="PF00535"/>
    </source>
</evidence>
<dbReference type="PANTHER" id="PTHR43685:SF3">
    <property type="entry name" value="SLR2126 PROTEIN"/>
    <property type="match status" value="1"/>
</dbReference>
<feature type="domain" description="Glycosyltransferase 2-like" evidence="3">
    <location>
        <begin position="18"/>
        <end position="139"/>
    </location>
</feature>
<feature type="region of interest" description="Disordered" evidence="1">
    <location>
        <begin position="427"/>
        <end position="458"/>
    </location>
</feature>
<comment type="caution">
    <text evidence="4">The sequence shown here is derived from an EMBL/GenBank/DDBJ whole genome shotgun (WGS) entry which is preliminary data.</text>
</comment>
<keyword evidence="5" id="KW-1185">Reference proteome</keyword>
<feature type="transmembrane region" description="Helical" evidence="2">
    <location>
        <begin position="645"/>
        <end position="663"/>
    </location>
</feature>
<sequence length="1110" mass="112668">MPRTPMPPPARTAPVLAVLVCHNGESWLPLVLSALRRSTIRPRHVLAVDTGSTDRTPALLAEAAEPGTFESGPVLDGVLTLPGDTGFPEAVAAAVDRAQDRWGDPGAWIWLLHDDSAPEPDCLDLLLRAAETSPSAAMLGPLAVDWADPRLIVEAGLSTDASGHRQHAVPRRLGEQESPSQSTEVLAVPSAGALIDRAAWAESGGFDPAIALLREDIDLGWRLNAAGRVVLCVPLARLRHVRAVGTGRRGADAVTGSVAAADRRYGLRTFLANCSTGSFLLGLPRLVVLCVLRGLGFALLRDGTRAAAEFGAAGFLLRGAEGVRAARAARPHHGAPRGLFTSRLNRVRGAFHGGVVRLVRKRVESDAALGRLPEQAADETAWIPPEERAERPRPVGPEALPAGALRALRSRGTGLRRPGSVVAVTVPDRAGDTPVAEPGEPGAESGADAAAARPRPSPGAEAAAAGGLLFVEVNRRRILAATVLSPPAVLLVALTGLALLVNRARLGLDLAGGRLLPVGDLGQVWTTYLQGWHPVGGGTGSAAPAALAVLGVLGAPLAPAGGPAALVAILLIGQIPLAALVAYAATRRLRLNRWIRAGAATAYALLPAGAAAAAQGRLGVVVAHILLPALLAGLVAVLTRADARWLSVSVLTALALAVLGAFAPPLVGLALLGLAVGFVVLPPVGGLGRRVASVAIVVLLPPLLLLPWLPTLLTHPALLLHGVDGASAGGPGAADLAGLDPGGPGGLPTGIAVVAAVVVAVVARPTARVVPGLAVAALGLAGAVAARFVEIEPVPGGADEPGFAGIPLLVAGAGLIGAVLGAALPGGRPVPPVLGRLGLAGGALVLVALAVGGVVAAGQGPVRAGGGWSLAPSLRAELVDTGRAVLVLSTPGEPVRQVGGRLPRYGDDAIVPVEGTAQRLAGWEQDLLAGSREAVTSAAAAGVLFVVLPPGEDAEALRQAASDLVSDAPPTSDGRRVLRLDPVSGQVTLVSPQQARRAVSGQAPSGELMGGTAVVPVDARLPDVRVRVSDGPTGRLLVLAAEQEPGWRASVNGERVPIVPAWGHQVAVSVPERQSEVIVEYPQTLYSLLLLGQVAAVLFTALTAIPGRRR</sequence>
<feature type="region of interest" description="Disordered" evidence="1">
    <location>
        <begin position="162"/>
        <end position="182"/>
    </location>
</feature>
<feature type="compositionally biased region" description="Low complexity" evidence="1">
    <location>
        <begin position="436"/>
        <end position="458"/>
    </location>
</feature>
<protein>
    <submittedName>
        <fullName evidence="4">GT2 family glycosyltransferase</fullName>
    </submittedName>
</protein>
<gene>
    <name evidence="4" type="ORF">B0I33_10371</name>
</gene>
<name>A0A2T0LY43_9PSEU</name>
<feature type="transmembrane region" description="Helical" evidence="2">
    <location>
        <begin position="669"/>
        <end position="687"/>
    </location>
</feature>
<evidence type="ECO:0000256" key="1">
    <source>
        <dbReference type="SAM" id="MobiDB-lite"/>
    </source>
</evidence>
<dbReference type="Gene3D" id="3.90.550.10">
    <property type="entry name" value="Spore Coat Polysaccharide Biosynthesis Protein SpsA, Chain A"/>
    <property type="match status" value="1"/>
</dbReference>
<feature type="transmembrane region" description="Helical" evidence="2">
    <location>
        <begin position="801"/>
        <end position="825"/>
    </location>
</feature>